<evidence type="ECO:0000256" key="1">
    <source>
        <dbReference type="SAM" id="MobiDB-lite"/>
    </source>
</evidence>
<feature type="compositionally biased region" description="Polar residues" evidence="1">
    <location>
        <begin position="301"/>
        <end position="311"/>
    </location>
</feature>
<keyword evidence="2" id="KW-0812">Transmembrane</keyword>
<evidence type="ECO:0000313" key="4">
    <source>
        <dbReference type="Proteomes" id="UP001176521"/>
    </source>
</evidence>
<feature type="region of interest" description="Disordered" evidence="1">
    <location>
        <begin position="412"/>
        <end position="440"/>
    </location>
</feature>
<protein>
    <submittedName>
        <fullName evidence="3">Uncharacterized protein</fullName>
    </submittedName>
</protein>
<feature type="region of interest" description="Disordered" evidence="1">
    <location>
        <begin position="280"/>
        <end position="313"/>
    </location>
</feature>
<comment type="caution">
    <text evidence="3">The sequence shown here is derived from an EMBL/GenBank/DDBJ whole genome shotgun (WGS) entry which is preliminary data.</text>
</comment>
<feature type="compositionally biased region" description="Low complexity" evidence="1">
    <location>
        <begin position="53"/>
        <end position="73"/>
    </location>
</feature>
<feature type="compositionally biased region" description="Polar residues" evidence="1">
    <location>
        <begin position="143"/>
        <end position="157"/>
    </location>
</feature>
<keyword evidence="2" id="KW-0472">Membrane</keyword>
<evidence type="ECO:0000256" key="2">
    <source>
        <dbReference type="SAM" id="Phobius"/>
    </source>
</evidence>
<dbReference type="Proteomes" id="UP001176521">
    <property type="component" value="Unassembled WGS sequence"/>
</dbReference>
<name>A0AAN6GGL9_9BASI</name>
<keyword evidence="2" id="KW-1133">Transmembrane helix</keyword>
<gene>
    <name evidence="3" type="ORF">OC842_001949</name>
</gene>
<accession>A0AAN6GGL9</accession>
<feature type="region of interest" description="Disordered" evidence="1">
    <location>
        <begin position="1"/>
        <end position="101"/>
    </location>
</feature>
<feature type="compositionally biased region" description="Low complexity" evidence="1">
    <location>
        <begin position="92"/>
        <end position="101"/>
    </location>
</feature>
<feature type="compositionally biased region" description="Low complexity" evidence="1">
    <location>
        <begin position="114"/>
        <end position="126"/>
    </location>
</feature>
<feature type="compositionally biased region" description="Low complexity" evidence="1">
    <location>
        <begin position="286"/>
        <end position="300"/>
    </location>
</feature>
<feature type="region of interest" description="Disordered" evidence="1">
    <location>
        <begin position="143"/>
        <end position="162"/>
    </location>
</feature>
<feature type="transmembrane region" description="Helical" evidence="2">
    <location>
        <begin position="194"/>
        <end position="214"/>
    </location>
</feature>
<dbReference type="AlphaFoldDB" id="A0AAN6GGL9"/>
<feature type="compositionally biased region" description="Low complexity" evidence="1">
    <location>
        <begin position="369"/>
        <end position="392"/>
    </location>
</feature>
<keyword evidence="4" id="KW-1185">Reference proteome</keyword>
<sequence>MSGPGAFTPTTPLYARATASGSGFGGASSHQPAPAPGQASGGWGGFPSPSHHQQAGAAQASGGARSQLQQQQLPTTPGVARSSSGFFQPAQNNNNNNNNNNAVVLQQPQYRQEAPSALALTSSTAPHPAAHGGQLQLRGPTASNFALSSTSTPSKALTSPAKMPAAPAPAAVVAGSSAAGQAFTRAMLLKRIKWNSAALVGFLAYGFVSVISAGVLDSAVESLGDYAVLLAKIIATINLMDAVFRLQTKAAEEKAVGMQTASAVPAGGKGTPAAKLALGVRSSPHTRPNPSLSTPTSSPSANRTSAETNPQRAPLFLQPSLRATLDEASFLATPPRSPSGADLRGQDSGSAQLGVSTAPGAGGGGGLSSLGASGRRWPSGSPAAALAASAGGENQRNISPVQVFRARRVASGRGRSTSGLHFDSSFDVGDDDDSPESREVEYGLKVLNSSFAADYAPLGGGSSVPFRT</sequence>
<reference evidence="3" key="1">
    <citation type="journal article" date="2023" name="PhytoFront">
        <title>Draft Genome Resources of Seven Strains of Tilletia horrida, Causal Agent of Kernel Smut of Rice.</title>
        <authorList>
            <person name="Khanal S."/>
            <person name="Antony Babu S."/>
            <person name="Zhou X.G."/>
        </authorList>
    </citation>
    <scope>NUCLEOTIDE SEQUENCE</scope>
    <source>
        <strain evidence="3">TX3</strain>
    </source>
</reference>
<proteinExistence type="predicted"/>
<dbReference type="EMBL" id="JAPDMQ010000075">
    <property type="protein sequence ID" value="KAK0536510.1"/>
    <property type="molecule type" value="Genomic_DNA"/>
</dbReference>
<organism evidence="3 4">
    <name type="scientific">Tilletia horrida</name>
    <dbReference type="NCBI Taxonomy" id="155126"/>
    <lineage>
        <taxon>Eukaryota</taxon>
        <taxon>Fungi</taxon>
        <taxon>Dikarya</taxon>
        <taxon>Basidiomycota</taxon>
        <taxon>Ustilaginomycotina</taxon>
        <taxon>Exobasidiomycetes</taxon>
        <taxon>Tilletiales</taxon>
        <taxon>Tilletiaceae</taxon>
        <taxon>Tilletia</taxon>
    </lineage>
</organism>
<feature type="region of interest" description="Disordered" evidence="1">
    <location>
        <begin position="331"/>
        <end position="394"/>
    </location>
</feature>
<evidence type="ECO:0000313" key="3">
    <source>
        <dbReference type="EMBL" id="KAK0536510.1"/>
    </source>
</evidence>
<feature type="region of interest" description="Disordered" evidence="1">
    <location>
        <begin position="113"/>
        <end position="137"/>
    </location>
</feature>
<feature type="compositionally biased region" description="Polar residues" evidence="1">
    <location>
        <begin position="81"/>
        <end position="91"/>
    </location>
</feature>